<evidence type="ECO:0000256" key="3">
    <source>
        <dbReference type="ARBA" id="ARBA00023098"/>
    </source>
</evidence>
<evidence type="ECO:0000313" key="6">
    <source>
        <dbReference type="EMBL" id="SIR01586.1"/>
    </source>
</evidence>
<evidence type="ECO:0000256" key="2">
    <source>
        <dbReference type="ARBA" id="ARBA00022963"/>
    </source>
</evidence>
<dbReference type="InterPro" id="IPR016035">
    <property type="entry name" value="Acyl_Trfase/lysoPLipase"/>
</dbReference>
<proteinExistence type="predicted"/>
<dbReference type="PANTHER" id="PTHR14226">
    <property type="entry name" value="NEUROPATHY TARGET ESTERASE/SWISS CHEESE D.MELANOGASTER"/>
    <property type="match status" value="1"/>
</dbReference>
<feature type="domain" description="PNPLA" evidence="5">
    <location>
        <begin position="8"/>
        <end position="168"/>
    </location>
</feature>
<comment type="caution">
    <text evidence="4">Lacks conserved residue(s) required for the propagation of feature annotation.</text>
</comment>
<feature type="active site" description="Nucleophile" evidence="4">
    <location>
        <position position="41"/>
    </location>
</feature>
<dbReference type="OrthoDB" id="9770965at2"/>
<evidence type="ECO:0000256" key="4">
    <source>
        <dbReference type="PROSITE-ProRule" id="PRU01161"/>
    </source>
</evidence>
<dbReference type="SUPFAM" id="SSF52151">
    <property type="entry name" value="FabD/lysophospholipase-like"/>
    <property type="match status" value="1"/>
</dbReference>
<evidence type="ECO:0000256" key="1">
    <source>
        <dbReference type="ARBA" id="ARBA00022801"/>
    </source>
</evidence>
<dbReference type="PROSITE" id="PS51635">
    <property type="entry name" value="PNPLA"/>
    <property type="match status" value="1"/>
</dbReference>
<dbReference type="GO" id="GO:0016042">
    <property type="term" value="P:lipid catabolic process"/>
    <property type="evidence" value="ECO:0007669"/>
    <property type="project" value="UniProtKB-UniRule"/>
</dbReference>
<name>A0A1N6XGS2_9BACT</name>
<feature type="short sequence motif" description="GXSXG" evidence="4">
    <location>
        <begin position="39"/>
        <end position="43"/>
    </location>
</feature>
<dbReference type="Pfam" id="PF01734">
    <property type="entry name" value="Patatin"/>
    <property type="match status" value="1"/>
</dbReference>
<feature type="active site" description="Proton acceptor" evidence="4">
    <location>
        <position position="155"/>
    </location>
</feature>
<dbReference type="Gene3D" id="3.40.1090.10">
    <property type="entry name" value="Cytosolic phospholipase A2 catalytic domain"/>
    <property type="match status" value="2"/>
</dbReference>
<feature type="short sequence motif" description="DGA/G" evidence="4">
    <location>
        <begin position="155"/>
        <end position="157"/>
    </location>
</feature>
<keyword evidence="1 4" id="KW-0378">Hydrolase</keyword>
<sequence>MEQKKVHLVLGSGGARGLAHIGVIEVLEEEGFEIVSVAGCSMGAVVGGLYVAGYNQAYKEWMLTMTRSAVFNLLDFTLTRQGFIKGEKVFNVLREVTGAQEIQHLKIPFTAVATDMLRNEEVHYTSGDLYKALRASIAIPGVFTPVLENGQFLVDGGVLNPLPLNLVRKKENELVVAVNLNGPASGEKPMLKVNERPEAVSALWKWLHLTGQDKGNAAGDFSPLSDYSLRELLLLSYQMTQDRLTSLMLQVYPPDVLVEIPVDSCSIFEFHRAETQIELGRETCQKVLTPYTCPSSGC</sequence>
<keyword evidence="2 4" id="KW-0442">Lipid degradation</keyword>
<organism evidence="6 7">
    <name type="scientific">Pontibacter lucknowensis</name>
    <dbReference type="NCBI Taxonomy" id="1077936"/>
    <lineage>
        <taxon>Bacteria</taxon>
        <taxon>Pseudomonadati</taxon>
        <taxon>Bacteroidota</taxon>
        <taxon>Cytophagia</taxon>
        <taxon>Cytophagales</taxon>
        <taxon>Hymenobacteraceae</taxon>
        <taxon>Pontibacter</taxon>
    </lineage>
</organism>
<evidence type="ECO:0000313" key="7">
    <source>
        <dbReference type="Proteomes" id="UP000185924"/>
    </source>
</evidence>
<protein>
    <submittedName>
        <fullName evidence="6">NTE family protein</fullName>
    </submittedName>
</protein>
<dbReference type="PANTHER" id="PTHR14226:SF76">
    <property type="entry name" value="NTE FAMILY PROTEIN RSSA"/>
    <property type="match status" value="1"/>
</dbReference>
<dbReference type="GO" id="GO:0016787">
    <property type="term" value="F:hydrolase activity"/>
    <property type="evidence" value="ECO:0007669"/>
    <property type="project" value="UniProtKB-UniRule"/>
</dbReference>
<dbReference type="InterPro" id="IPR002641">
    <property type="entry name" value="PNPLA_dom"/>
</dbReference>
<dbReference type="EMBL" id="FTNM01000002">
    <property type="protein sequence ID" value="SIR01586.1"/>
    <property type="molecule type" value="Genomic_DNA"/>
</dbReference>
<keyword evidence="3 4" id="KW-0443">Lipid metabolism</keyword>
<dbReference type="Proteomes" id="UP000185924">
    <property type="component" value="Unassembled WGS sequence"/>
</dbReference>
<dbReference type="STRING" id="1077936.SAMN05421545_2136"/>
<dbReference type="InterPro" id="IPR050301">
    <property type="entry name" value="NTE"/>
</dbReference>
<dbReference type="RefSeq" id="WP_076422053.1">
    <property type="nucleotide sequence ID" value="NZ_FTNM01000002.1"/>
</dbReference>
<reference evidence="7" key="1">
    <citation type="submission" date="2017-01" db="EMBL/GenBank/DDBJ databases">
        <authorList>
            <person name="Varghese N."/>
            <person name="Submissions S."/>
        </authorList>
    </citation>
    <scope>NUCLEOTIDE SEQUENCE [LARGE SCALE GENOMIC DNA]</scope>
    <source>
        <strain evidence="7">DM9</strain>
    </source>
</reference>
<accession>A0A1N6XGS2</accession>
<keyword evidence="7" id="KW-1185">Reference proteome</keyword>
<evidence type="ECO:0000259" key="5">
    <source>
        <dbReference type="PROSITE" id="PS51635"/>
    </source>
</evidence>
<dbReference type="AlphaFoldDB" id="A0A1N6XGS2"/>
<gene>
    <name evidence="6" type="ORF">SAMN05421545_2136</name>
</gene>